<dbReference type="Gene3D" id="2.40.50.100">
    <property type="match status" value="1"/>
</dbReference>
<dbReference type="RefSeq" id="WP_125433116.1">
    <property type="nucleotide sequence ID" value="NZ_RWIS01000014.1"/>
</dbReference>
<comment type="similarity">
    <text evidence="1">Belongs to the membrane fusion protein (MFP) (TC 8.A.1) family.</text>
</comment>
<dbReference type="Proteomes" id="UP000280066">
    <property type="component" value="Unassembled WGS sequence"/>
</dbReference>
<organism evidence="7 8">
    <name type="scientific">Hymenobacter metallilatus</name>
    <dbReference type="NCBI Taxonomy" id="2493666"/>
    <lineage>
        <taxon>Bacteria</taxon>
        <taxon>Pseudomonadati</taxon>
        <taxon>Bacteroidota</taxon>
        <taxon>Cytophagia</taxon>
        <taxon>Cytophagales</taxon>
        <taxon>Hymenobacteraceae</taxon>
        <taxon>Hymenobacter</taxon>
    </lineage>
</organism>
<dbReference type="EMBL" id="RWIS01000014">
    <property type="protein sequence ID" value="RSK24975.1"/>
    <property type="molecule type" value="Genomic_DNA"/>
</dbReference>
<evidence type="ECO:0000259" key="5">
    <source>
        <dbReference type="Pfam" id="PF25954"/>
    </source>
</evidence>
<evidence type="ECO:0000259" key="6">
    <source>
        <dbReference type="Pfam" id="PF25973"/>
    </source>
</evidence>
<evidence type="ECO:0000313" key="8">
    <source>
        <dbReference type="Proteomes" id="UP000280066"/>
    </source>
</evidence>
<sequence length="389" mass="41286">MNAFLNIRIRSPRNFSPLATALMLSGLLGSCSSGALEPAAEKPTPATPATVTTFRLTDAPAVRRLRLPAELKPFEQVDLFPRVGAFVQQVLVDRGSRVTKGQTLAVLEAPELAAQLSRARSRWQAAQAKLSGTRASYERLLRTSQEPGTISPNDLERARAEMQADQANVQAAQSELQASRELSNYLVVRAPFSGTITARNVSAGVLVGPGGGQPSAPMFSLENSRTLRLEVAVPEAAAGQWLQPGAAVPFTVPAFPGQTFTGVYRRNASRLSQAVRSELVEMDVANADGRLKAGMYAQVLVALPTAANAVAVPTSAVFATPDAPKQAQVVRVQQGRAQWVPVRKGQLLSRDTVVVFGPLQPGDELLREASEQVTDGQPLTVAKGKPAGG</sequence>
<comment type="caution">
    <text evidence="7">The sequence shown here is derived from an EMBL/GenBank/DDBJ whole genome shotgun (WGS) entry which is preliminary data.</text>
</comment>
<evidence type="ECO:0000256" key="1">
    <source>
        <dbReference type="ARBA" id="ARBA00009477"/>
    </source>
</evidence>
<feature type="coiled-coil region" evidence="2">
    <location>
        <begin position="155"/>
        <end position="182"/>
    </location>
</feature>
<keyword evidence="8" id="KW-1185">Reference proteome</keyword>
<dbReference type="InterPro" id="IPR006143">
    <property type="entry name" value="RND_pump_MFP"/>
</dbReference>
<dbReference type="AlphaFoldDB" id="A0A3R9N6S6"/>
<feature type="signal peptide" evidence="4">
    <location>
        <begin position="1"/>
        <end position="35"/>
    </location>
</feature>
<dbReference type="Gene3D" id="1.10.287.470">
    <property type="entry name" value="Helix hairpin bin"/>
    <property type="match status" value="1"/>
</dbReference>
<proteinExistence type="inferred from homology"/>
<dbReference type="PANTHER" id="PTHR30469:SF37">
    <property type="entry name" value="RAGD PROTEIN"/>
    <property type="match status" value="1"/>
</dbReference>
<feature type="region of interest" description="Disordered" evidence="3">
    <location>
        <begin position="369"/>
        <end position="389"/>
    </location>
</feature>
<accession>A0A3R9N6S6</accession>
<dbReference type="PANTHER" id="PTHR30469">
    <property type="entry name" value="MULTIDRUG RESISTANCE PROTEIN MDTA"/>
    <property type="match status" value="1"/>
</dbReference>
<dbReference type="OrthoDB" id="9806939at2"/>
<evidence type="ECO:0000313" key="7">
    <source>
        <dbReference type="EMBL" id="RSK24975.1"/>
    </source>
</evidence>
<dbReference type="Pfam" id="PF25973">
    <property type="entry name" value="BSH_CzcB"/>
    <property type="match status" value="1"/>
</dbReference>
<dbReference type="NCBIfam" id="TIGR01730">
    <property type="entry name" value="RND_mfp"/>
    <property type="match status" value="1"/>
</dbReference>
<name>A0A3R9N6S6_9BACT</name>
<dbReference type="GO" id="GO:0015562">
    <property type="term" value="F:efflux transmembrane transporter activity"/>
    <property type="evidence" value="ECO:0007669"/>
    <property type="project" value="TreeGrafter"/>
</dbReference>
<reference evidence="7 8" key="1">
    <citation type="submission" date="2018-12" db="EMBL/GenBank/DDBJ databases">
        <authorList>
            <person name="Feng G."/>
            <person name="Zhu H."/>
        </authorList>
    </citation>
    <scope>NUCLEOTIDE SEQUENCE [LARGE SCALE GENOMIC DNA]</scope>
    <source>
        <strain evidence="7 8">9PBR-2</strain>
    </source>
</reference>
<dbReference type="Gene3D" id="2.40.30.170">
    <property type="match status" value="1"/>
</dbReference>
<gene>
    <name evidence="7" type="ORF">EI290_18290</name>
</gene>
<dbReference type="InterPro" id="IPR058792">
    <property type="entry name" value="Beta-barrel_RND_2"/>
</dbReference>
<dbReference type="Pfam" id="PF25954">
    <property type="entry name" value="Beta-barrel_RND_2"/>
    <property type="match status" value="1"/>
</dbReference>
<keyword evidence="4" id="KW-0732">Signal</keyword>
<evidence type="ECO:0000256" key="2">
    <source>
        <dbReference type="SAM" id="Coils"/>
    </source>
</evidence>
<feature type="domain" description="CusB-like beta-barrel" evidence="5">
    <location>
        <begin position="229"/>
        <end position="301"/>
    </location>
</feature>
<feature type="domain" description="CzcB-like barrel-sandwich hybrid" evidence="6">
    <location>
        <begin position="77"/>
        <end position="207"/>
    </location>
</feature>
<evidence type="ECO:0000256" key="3">
    <source>
        <dbReference type="SAM" id="MobiDB-lite"/>
    </source>
</evidence>
<feature type="chain" id="PRO_5018595457" evidence="4">
    <location>
        <begin position="36"/>
        <end position="389"/>
    </location>
</feature>
<dbReference type="Gene3D" id="2.40.420.20">
    <property type="match status" value="1"/>
</dbReference>
<dbReference type="InterPro" id="IPR058647">
    <property type="entry name" value="BSH_CzcB-like"/>
</dbReference>
<keyword evidence="2" id="KW-0175">Coiled coil</keyword>
<protein>
    <submittedName>
        <fullName evidence="7">Efflux RND transporter periplasmic adaptor subunit</fullName>
    </submittedName>
</protein>
<dbReference type="GO" id="GO:1990281">
    <property type="term" value="C:efflux pump complex"/>
    <property type="evidence" value="ECO:0007669"/>
    <property type="project" value="TreeGrafter"/>
</dbReference>
<dbReference type="SUPFAM" id="SSF111369">
    <property type="entry name" value="HlyD-like secretion proteins"/>
    <property type="match status" value="1"/>
</dbReference>
<evidence type="ECO:0000256" key="4">
    <source>
        <dbReference type="SAM" id="SignalP"/>
    </source>
</evidence>